<proteinExistence type="predicted"/>
<gene>
    <name evidence="4" type="ORF">AVDCRST_MAG33-531</name>
</gene>
<name>A0A6J4UCM0_9BACT</name>
<evidence type="ECO:0000256" key="1">
    <source>
        <dbReference type="PIRSR" id="PIRSR600246-1"/>
    </source>
</evidence>
<evidence type="ECO:0000256" key="3">
    <source>
        <dbReference type="PIRSR" id="PIRSR600246-3"/>
    </source>
</evidence>
<dbReference type="Pfam" id="PF01112">
    <property type="entry name" value="Asparaginase_2"/>
    <property type="match status" value="1"/>
</dbReference>
<dbReference type="Gene3D" id="3.60.20.30">
    <property type="entry name" value="(Glycosyl)asparaginase"/>
    <property type="match status" value="1"/>
</dbReference>
<reference evidence="4" key="1">
    <citation type="submission" date="2020-02" db="EMBL/GenBank/DDBJ databases">
        <authorList>
            <person name="Meier V. D."/>
        </authorList>
    </citation>
    <scope>NUCLEOTIDE SEQUENCE</scope>
    <source>
        <strain evidence="4">AVDCRST_MAG33</strain>
    </source>
</reference>
<accession>A0A6J4UCM0</accession>
<dbReference type="SUPFAM" id="SSF56235">
    <property type="entry name" value="N-terminal nucleophile aminohydrolases (Ntn hydrolases)"/>
    <property type="match status" value="1"/>
</dbReference>
<organism evidence="4">
    <name type="scientific">uncultured Thermomicrobiales bacterium</name>
    <dbReference type="NCBI Taxonomy" id="1645740"/>
    <lineage>
        <taxon>Bacteria</taxon>
        <taxon>Pseudomonadati</taxon>
        <taxon>Thermomicrobiota</taxon>
        <taxon>Thermomicrobia</taxon>
        <taxon>Thermomicrobiales</taxon>
        <taxon>environmental samples</taxon>
    </lineage>
</organism>
<feature type="binding site" evidence="2">
    <location>
        <begin position="217"/>
        <end position="220"/>
    </location>
    <ligand>
        <name>substrate</name>
    </ligand>
</feature>
<feature type="binding site" evidence="2">
    <location>
        <begin position="240"/>
        <end position="243"/>
    </location>
    <ligand>
        <name>substrate</name>
    </ligand>
</feature>
<sequence length="337" mass="35763">MSDPIQAIVVASANGRVGLPAATEILAAGGSATDAVIAATRLVEADPGDRSVGYAGLPNILGEVELDASIMEGRGLRAGAVGGLQGYQDAIDLARAVMDRLPHAFVAGDGTRRLAQELGYDGRDLLDPETERIWREGLSSEGITDGVADGSARSLDQVMQMVTRLSADPERTHEMYGLGETPDEPPHGTVNVLARDRQGNMASAVSTSGWAWKYPGRLGDSPVIGAGNYCDNRWGAAACTGRGEMAFRCATAHSVVMFLRFGYTLEDAVTQALRDMEALDDPFASEVNIVALAADGTHFAGSTVENRTYVWQSPGMTEPDERPRRVVPLTFQPGRSV</sequence>
<dbReference type="EMBL" id="CADCWK010000042">
    <property type="protein sequence ID" value="CAA9546780.1"/>
    <property type="molecule type" value="Genomic_DNA"/>
</dbReference>
<evidence type="ECO:0000256" key="2">
    <source>
        <dbReference type="PIRSR" id="PIRSR600246-2"/>
    </source>
</evidence>
<dbReference type="GO" id="GO:0016811">
    <property type="term" value="F:hydrolase activity, acting on carbon-nitrogen (but not peptide) bonds, in linear amides"/>
    <property type="evidence" value="ECO:0007669"/>
    <property type="project" value="UniProtKB-ARBA"/>
</dbReference>
<feature type="site" description="Cleavage; by autolysis" evidence="3">
    <location>
        <begin position="188"/>
        <end position="189"/>
    </location>
</feature>
<evidence type="ECO:0000313" key="4">
    <source>
        <dbReference type="EMBL" id="CAA9546780.1"/>
    </source>
</evidence>
<dbReference type="InterPro" id="IPR029055">
    <property type="entry name" value="Ntn_hydrolases_N"/>
</dbReference>
<dbReference type="PANTHER" id="PTHR10188">
    <property type="entry name" value="L-ASPARAGINASE"/>
    <property type="match status" value="1"/>
</dbReference>
<feature type="active site" description="Nucleophile" evidence="1">
    <location>
        <position position="189"/>
    </location>
</feature>
<dbReference type="AlphaFoldDB" id="A0A6J4UCM0"/>
<protein>
    <submittedName>
        <fullName evidence="4">N4-(Beta-N-acetylglucosaminyl)-L-asparaginase, putative</fullName>
    </submittedName>
</protein>
<dbReference type="PANTHER" id="PTHR10188:SF6">
    <property type="entry name" value="N(4)-(BETA-N-ACETYLGLUCOSAMINYL)-L-ASPARAGINASE"/>
    <property type="match status" value="1"/>
</dbReference>
<dbReference type="GO" id="GO:0005737">
    <property type="term" value="C:cytoplasm"/>
    <property type="evidence" value="ECO:0007669"/>
    <property type="project" value="TreeGrafter"/>
</dbReference>
<dbReference type="InterPro" id="IPR000246">
    <property type="entry name" value="Peptidase_T2"/>
</dbReference>